<feature type="region of interest" description="Disordered" evidence="1">
    <location>
        <begin position="484"/>
        <end position="514"/>
    </location>
</feature>
<evidence type="ECO:0000313" key="2">
    <source>
        <dbReference type="EMBL" id="PGH17197.1"/>
    </source>
</evidence>
<evidence type="ECO:0000313" key="3">
    <source>
        <dbReference type="Proteomes" id="UP000223968"/>
    </source>
</evidence>
<feature type="compositionally biased region" description="Polar residues" evidence="1">
    <location>
        <begin position="420"/>
        <end position="435"/>
    </location>
</feature>
<feature type="compositionally biased region" description="Basic and acidic residues" evidence="1">
    <location>
        <begin position="241"/>
        <end position="251"/>
    </location>
</feature>
<accession>A0A2B7Y9A6</accession>
<feature type="region of interest" description="Disordered" evidence="1">
    <location>
        <begin position="73"/>
        <end position="114"/>
    </location>
</feature>
<feature type="compositionally biased region" description="Basic residues" evidence="1">
    <location>
        <begin position="82"/>
        <end position="95"/>
    </location>
</feature>
<feature type="compositionally biased region" description="Low complexity" evidence="1">
    <location>
        <begin position="372"/>
        <end position="390"/>
    </location>
</feature>
<gene>
    <name evidence="2" type="ORF">AJ79_01335</name>
</gene>
<organism evidence="2 3">
    <name type="scientific">Helicocarpus griseus UAMH5409</name>
    <dbReference type="NCBI Taxonomy" id="1447875"/>
    <lineage>
        <taxon>Eukaryota</taxon>
        <taxon>Fungi</taxon>
        <taxon>Dikarya</taxon>
        <taxon>Ascomycota</taxon>
        <taxon>Pezizomycotina</taxon>
        <taxon>Eurotiomycetes</taxon>
        <taxon>Eurotiomycetidae</taxon>
        <taxon>Onygenales</taxon>
        <taxon>Ajellomycetaceae</taxon>
        <taxon>Helicocarpus</taxon>
    </lineage>
</organism>
<feature type="compositionally biased region" description="Acidic residues" evidence="1">
    <location>
        <begin position="488"/>
        <end position="498"/>
    </location>
</feature>
<dbReference type="AlphaFoldDB" id="A0A2B7Y9A6"/>
<name>A0A2B7Y9A6_9EURO</name>
<feature type="region of interest" description="Disordered" evidence="1">
    <location>
        <begin position="232"/>
        <end position="251"/>
    </location>
</feature>
<feature type="compositionally biased region" description="Polar residues" evidence="1">
    <location>
        <begin position="276"/>
        <end position="287"/>
    </location>
</feature>
<comment type="caution">
    <text evidence="2">The sequence shown here is derived from an EMBL/GenBank/DDBJ whole genome shotgun (WGS) entry which is preliminary data.</text>
</comment>
<keyword evidence="3" id="KW-1185">Reference proteome</keyword>
<dbReference type="EMBL" id="PDNB01000012">
    <property type="protein sequence ID" value="PGH17197.1"/>
    <property type="molecule type" value="Genomic_DNA"/>
</dbReference>
<dbReference type="OrthoDB" id="506431at2759"/>
<proteinExistence type="predicted"/>
<feature type="region of interest" description="Disordered" evidence="1">
    <location>
        <begin position="353"/>
        <end position="415"/>
    </location>
</feature>
<protein>
    <submittedName>
        <fullName evidence="2">Uncharacterized protein</fullName>
    </submittedName>
</protein>
<sequence>MWLFRGAQSVVYYYAACTPCANSIQRRQRKKQAAKTHRDPLPPQTGENIVTDQPHVFQQPFPFTTNTYWDEEIALGPGPPAKRAKKKGKRRKGSKSKFLSVPDPEEEVTPHNAPGVLAGAVTGVLEDLVPSRKDKESSLKNQIEDRWNRIRYQREDEELWGGGAEIKGSSVGLVGRGRASTAGSAKYYIARNPEVNDLHPPVSCGPMNKAETRWMLQPPPSAKVMAGKVRCNASGHNSRHTSLEHIPDRYVNGERVGVNGQAEVGDEVDKDGQRRVSGSSQPAQKLQTQRDGRLNGLESSTATHVPPKGSLNRRKRDKPPPIVVAEDNFFALSPPAPDEVVMLSPCPVFAPLTTSTLSPNNRLQSSRDDFHLSPTPSLNSCSNSPSPTSPRHNFHNFRHHTYTNGSSDKSAPAPWQWPWQSTEEQFQSRPTSKATADSGKAFPAHLQLQQKRQKLHTAWPPPNIKIKDANEHVRSVHVEVSSPHDYYYSDDDEDEDVDVPPHSAGGRWRWSMDI</sequence>
<reference evidence="2 3" key="1">
    <citation type="submission" date="2017-10" db="EMBL/GenBank/DDBJ databases">
        <title>Comparative genomics in systemic dimorphic fungi from Ajellomycetaceae.</title>
        <authorList>
            <person name="Munoz J.F."/>
            <person name="Mcewen J.G."/>
            <person name="Clay O.K."/>
            <person name="Cuomo C.A."/>
        </authorList>
    </citation>
    <scope>NUCLEOTIDE SEQUENCE [LARGE SCALE GENOMIC DNA]</scope>
    <source>
        <strain evidence="2 3">UAMH5409</strain>
    </source>
</reference>
<evidence type="ECO:0000256" key="1">
    <source>
        <dbReference type="SAM" id="MobiDB-lite"/>
    </source>
</evidence>
<feature type="region of interest" description="Disordered" evidence="1">
    <location>
        <begin position="420"/>
        <end position="439"/>
    </location>
</feature>
<feature type="compositionally biased region" description="Polar residues" evidence="1">
    <location>
        <begin position="353"/>
        <end position="364"/>
    </location>
</feature>
<feature type="region of interest" description="Disordered" evidence="1">
    <location>
        <begin position="260"/>
        <end position="320"/>
    </location>
</feature>
<feature type="compositionally biased region" description="Basic residues" evidence="1">
    <location>
        <begin position="392"/>
        <end position="401"/>
    </location>
</feature>
<dbReference type="Proteomes" id="UP000223968">
    <property type="component" value="Unassembled WGS sequence"/>
</dbReference>
<feature type="region of interest" description="Disordered" evidence="1">
    <location>
        <begin position="28"/>
        <end position="53"/>
    </location>
</feature>